<dbReference type="InterPro" id="IPR042099">
    <property type="entry name" value="ANL_N_sf"/>
</dbReference>
<comment type="caution">
    <text evidence="4">The sequence shown here is derived from an EMBL/GenBank/DDBJ whole genome shotgun (WGS) entry which is preliminary data.</text>
</comment>
<keyword evidence="5" id="KW-1185">Reference proteome</keyword>
<evidence type="ECO:0000259" key="2">
    <source>
        <dbReference type="Pfam" id="PF00501"/>
    </source>
</evidence>
<organism evidence="4 5">
    <name type="scientific">Roseibium limicola</name>
    <dbReference type="NCBI Taxonomy" id="2816037"/>
    <lineage>
        <taxon>Bacteria</taxon>
        <taxon>Pseudomonadati</taxon>
        <taxon>Pseudomonadota</taxon>
        <taxon>Alphaproteobacteria</taxon>
        <taxon>Hyphomicrobiales</taxon>
        <taxon>Stappiaceae</taxon>
        <taxon>Roseibium</taxon>
    </lineage>
</organism>
<dbReference type="Gene3D" id="3.30.300.30">
    <property type="match status" value="1"/>
</dbReference>
<dbReference type="SUPFAM" id="SSF56801">
    <property type="entry name" value="Acetyl-CoA synthetase-like"/>
    <property type="match status" value="2"/>
</dbReference>
<dbReference type="GO" id="GO:0016877">
    <property type="term" value="F:ligase activity, forming carbon-sulfur bonds"/>
    <property type="evidence" value="ECO:0007669"/>
    <property type="project" value="UniProtKB-ARBA"/>
</dbReference>
<name>A0A939J5T9_9HYPH</name>
<dbReference type="Gene3D" id="3.40.50.12780">
    <property type="entry name" value="N-terminal domain of ligase-like"/>
    <property type="match status" value="1"/>
</dbReference>
<feature type="domain" description="AMP-binding enzyme C-terminal" evidence="3">
    <location>
        <begin position="453"/>
        <end position="527"/>
    </location>
</feature>
<keyword evidence="4" id="KW-0436">Ligase</keyword>
<dbReference type="AlphaFoldDB" id="A0A939J5T9"/>
<feature type="domain" description="AMP-dependent synthetase/ligase" evidence="2">
    <location>
        <begin position="27"/>
        <end position="297"/>
    </location>
</feature>
<gene>
    <name evidence="4" type="ORF">J0X15_04230</name>
</gene>
<dbReference type="RefSeq" id="WP_206938474.1">
    <property type="nucleotide sequence ID" value="NZ_JAFLNF010000002.1"/>
</dbReference>
<dbReference type="InterPro" id="IPR045851">
    <property type="entry name" value="AMP-bd_C_sf"/>
</dbReference>
<reference evidence="4" key="1">
    <citation type="submission" date="2021-03" db="EMBL/GenBank/DDBJ databases">
        <title>Roseibium sp. CAU 1637 isolated from Incheon.</title>
        <authorList>
            <person name="Kim W."/>
        </authorList>
    </citation>
    <scope>NUCLEOTIDE SEQUENCE</scope>
    <source>
        <strain evidence="4">CAU 1637</strain>
    </source>
</reference>
<dbReference type="PANTHER" id="PTHR43767">
    <property type="entry name" value="LONG-CHAIN-FATTY-ACID--COA LIGASE"/>
    <property type="match status" value="1"/>
</dbReference>
<dbReference type="InterPro" id="IPR000873">
    <property type="entry name" value="AMP-dep_synth/lig_dom"/>
</dbReference>
<evidence type="ECO:0000313" key="4">
    <source>
        <dbReference type="EMBL" id="MBO0344422.1"/>
    </source>
</evidence>
<feature type="region of interest" description="Disordered" evidence="1">
    <location>
        <begin position="347"/>
        <end position="366"/>
    </location>
</feature>
<dbReference type="EMBL" id="JAFLNF010000002">
    <property type="protein sequence ID" value="MBO0344422.1"/>
    <property type="molecule type" value="Genomic_DNA"/>
</dbReference>
<evidence type="ECO:0000313" key="5">
    <source>
        <dbReference type="Proteomes" id="UP000664779"/>
    </source>
</evidence>
<protein>
    <submittedName>
        <fullName evidence="4">Acyl--CoA ligase</fullName>
    </submittedName>
</protein>
<dbReference type="InterPro" id="IPR050237">
    <property type="entry name" value="ATP-dep_AMP-bd_enzyme"/>
</dbReference>
<evidence type="ECO:0000256" key="1">
    <source>
        <dbReference type="SAM" id="MobiDB-lite"/>
    </source>
</evidence>
<evidence type="ECO:0000259" key="3">
    <source>
        <dbReference type="Pfam" id="PF13193"/>
    </source>
</evidence>
<accession>A0A939J5T9</accession>
<dbReference type="Proteomes" id="UP000664779">
    <property type="component" value="Unassembled WGS sequence"/>
</dbReference>
<proteinExistence type="predicted"/>
<dbReference type="Pfam" id="PF00501">
    <property type="entry name" value="AMP-binding"/>
    <property type="match status" value="1"/>
</dbReference>
<dbReference type="InterPro" id="IPR025110">
    <property type="entry name" value="AMP-bd_C"/>
</dbReference>
<dbReference type="PANTHER" id="PTHR43767:SF10">
    <property type="entry name" value="SURFACTIN SYNTHASE SUBUNIT 1"/>
    <property type="match status" value="1"/>
</dbReference>
<sequence length="546" mass="58338">MKAVSDTFAETYKRQGAWSDLTLDQLFKKTAEAAPDRLAIADAPDKAEWTGGEPRQVTYGEADREIERLAGFFRTVGLAADHVIGLQAPNTVDMVIAFLAALRADLVVTPLPLHWRQKNVVAALNSIGAKGFVAADRVETRMVGNDARDVAAELFSLRFVFGLGKEVPDGLIELGTMLAEIGDDLILPASDRPSASDHVATISWTRSGAESQPMTRCHNHWTAAGEALLREMELDDAPRFLVPYALSGLTGLGTGVLPWLMTGGSLHLHHPTSLKRLADHATAVKADVVLAPGPLVAVLDQAIAHEKTMIAAWNVASPRATNYTPRHRMVDVHVADEFALVAHRRPETGTPVNFPPGKQFGSAGRESGPALVEVNVTKGEEGQSAQLSFEGPMVPGLKWHQGAGLDDVAGVAAKNVGEGVLETTLKPDWDGETLQSFGIPGQLAPGIGDLTAIDDVYSSYPDIAEAAAFVVEDGVMGARLYAAVVPTPGRVPDAKAFFAFLDAQGVDLAAIPNRVLVLQSLPRQADGRVDRERLTLRTQRLPSKVA</sequence>
<dbReference type="Pfam" id="PF13193">
    <property type="entry name" value="AMP-binding_C"/>
    <property type="match status" value="1"/>
</dbReference>